<sequence>MATSMNNLEDISDELMGYSELKQDIIFQYISKADKKSYIQNSINIGKSAVLLYNERKLYQILQENGVVVVMHNDCESEYIHSQIYYDDNIKKIDIYLKSLRKIQEAMKWIQYDISMKELVEIHLAHEFYHFHEFSNNCRTEEMLKPVKYRIFGVMNRKSNVHRTSEIAAHIFAKYSCDFNIHPKVMDYVLMEYQEKRNQSAIFDRMDLMQCELDAVCV</sequence>
<keyword evidence="2" id="KW-1185">Reference proteome</keyword>
<dbReference type="STRING" id="99656.SAMN05421659_10823"/>
<dbReference type="EMBL" id="FOJI01000008">
    <property type="protein sequence ID" value="SEW26450.1"/>
    <property type="molecule type" value="Genomic_DNA"/>
</dbReference>
<evidence type="ECO:0000313" key="1">
    <source>
        <dbReference type="EMBL" id="SEW26450.1"/>
    </source>
</evidence>
<dbReference type="AlphaFoldDB" id="A0A1I0QH28"/>
<reference evidence="1 2" key="1">
    <citation type="submission" date="2016-10" db="EMBL/GenBank/DDBJ databases">
        <authorList>
            <person name="de Groot N.N."/>
        </authorList>
    </citation>
    <scope>NUCLEOTIDE SEQUENCE [LARGE SCALE GENOMIC DNA]</scope>
    <source>
        <strain evidence="1 2">DSM 9179</strain>
    </source>
</reference>
<dbReference type="OrthoDB" id="1842465at2"/>
<dbReference type="Proteomes" id="UP000199701">
    <property type="component" value="Unassembled WGS sequence"/>
</dbReference>
<dbReference type="RefSeq" id="WP_092453941.1">
    <property type="nucleotide sequence ID" value="NZ_FOJI01000008.1"/>
</dbReference>
<evidence type="ECO:0000313" key="2">
    <source>
        <dbReference type="Proteomes" id="UP000199701"/>
    </source>
</evidence>
<gene>
    <name evidence="1" type="ORF">SAMN05421659_10823</name>
</gene>
<organism evidence="1 2">
    <name type="scientific">[Clostridium] fimetarium</name>
    <dbReference type="NCBI Taxonomy" id="99656"/>
    <lineage>
        <taxon>Bacteria</taxon>
        <taxon>Bacillati</taxon>
        <taxon>Bacillota</taxon>
        <taxon>Clostridia</taxon>
        <taxon>Lachnospirales</taxon>
        <taxon>Lachnospiraceae</taxon>
    </lineage>
</organism>
<protein>
    <submittedName>
        <fullName evidence="1">Uncharacterized protein</fullName>
    </submittedName>
</protein>
<accession>A0A1I0QH28</accession>
<proteinExistence type="predicted"/>
<name>A0A1I0QH28_9FIRM</name>